<feature type="transmembrane region" description="Helical" evidence="7">
    <location>
        <begin position="137"/>
        <end position="160"/>
    </location>
</feature>
<evidence type="ECO:0000256" key="4">
    <source>
        <dbReference type="ARBA" id="ARBA00022989"/>
    </source>
</evidence>
<reference evidence="8 9" key="1">
    <citation type="submission" date="2020-11" db="EMBL/GenBank/DDBJ databases">
        <title>Actinomyces sp. ZJ750.</title>
        <authorList>
            <person name="Zhou J."/>
        </authorList>
    </citation>
    <scope>NUCLEOTIDE SEQUENCE [LARGE SCALE GENOMIC DNA]</scope>
    <source>
        <strain evidence="8 9">ZJ750</strain>
    </source>
</reference>
<name>A0A7T0LMU3_9ACTO</name>
<dbReference type="InterPro" id="IPR001626">
    <property type="entry name" value="ABC_TroCD"/>
</dbReference>
<evidence type="ECO:0000313" key="9">
    <source>
        <dbReference type="Proteomes" id="UP000594637"/>
    </source>
</evidence>
<dbReference type="Proteomes" id="UP000594637">
    <property type="component" value="Chromosome"/>
</dbReference>
<dbReference type="SUPFAM" id="SSF81345">
    <property type="entry name" value="ABC transporter involved in vitamin B12 uptake, BtuC"/>
    <property type="match status" value="1"/>
</dbReference>
<organism evidence="8 9">
    <name type="scientific">Actinomyces respiraculi</name>
    <dbReference type="NCBI Taxonomy" id="2744574"/>
    <lineage>
        <taxon>Bacteria</taxon>
        <taxon>Bacillati</taxon>
        <taxon>Actinomycetota</taxon>
        <taxon>Actinomycetes</taxon>
        <taxon>Actinomycetales</taxon>
        <taxon>Actinomycetaceae</taxon>
        <taxon>Actinomyces</taxon>
    </lineage>
</organism>
<dbReference type="GO" id="GO:0043190">
    <property type="term" value="C:ATP-binding cassette (ABC) transporter complex"/>
    <property type="evidence" value="ECO:0007669"/>
    <property type="project" value="InterPro"/>
</dbReference>
<dbReference type="GO" id="GO:0055085">
    <property type="term" value="P:transmembrane transport"/>
    <property type="evidence" value="ECO:0007669"/>
    <property type="project" value="InterPro"/>
</dbReference>
<keyword evidence="9" id="KW-1185">Reference proteome</keyword>
<dbReference type="Pfam" id="PF00950">
    <property type="entry name" value="ABC-3"/>
    <property type="match status" value="1"/>
</dbReference>
<dbReference type="InterPro" id="IPR037294">
    <property type="entry name" value="ABC_BtuC-like"/>
</dbReference>
<comment type="subcellular location">
    <subcellularLocation>
        <location evidence="6">Cell membrane</location>
        <topology evidence="6">Multi-pass membrane protein</topology>
    </subcellularLocation>
    <subcellularLocation>
        <location evidence="1">Membrane</location>
        <topology evidence="1">Multi-pass membrane protein</topology>
    </subcellularLocation>
</comment>
<feature type="transmembrane region" description="Helical" evidence="7">
    <location>
        <begin position="34"/>
        <end position="53"/>
    </location>
</feature>
<keyword evidence="5 7" id="KW-0472">Membrane</keyword>
<feature type="transmembrane region" description="Helical" evidence="7">
    <location>
        <begin position="247"/>
        <end position="267"/>
    </location>
</feature>
<feature type="transmembrane region" description="Helical" evidence="7">
    <location>
        <begin position="220"/>
        <end position="241"/>
    </location>
</feature>
<dbReference type="KEGG" id="arep:ID810_04055"/>
<keyword evidence="3 6" id="KW-0812">Transmembrane</keyword>
<feature type="transmembrane region" description="Helical" evidence="7">
    <location>
        <begin position="60"/>
        <end position="84"/>
    </location>
</feature>
<dbReference type="Gene3D" id="1.10.3470.10">
    <property type="entry name" value="ABC transporter involved in vitamin B12 uptake, BtuC"/>
    <property type="match status" value="1"/>
</dbReference>
<feature type="transmembrane region" description="Helical" evidence="7">
    <location>
        <begin position="180"/>
        <end position="208"/>
    </location>
</feature>
<dbReference type="AlphaFoldDB" id="A0A7T0LMU3"/>
<evidence type="ECO:0000256" key="6">
    <source>
        <dbReference type="RuleBase" id="RU003943"/>
    </source>
</evidence>
<evidence type="ECO:0000256" key="7">
    <source>
        <dbReference type="SAM" id="Phobius"/>
    </source>
</evidence>
<dbReference type="PANTHER" id="PTHR30477">
    <property type="entry name" value="ABC-TRANSPORTER METAL-BINDING PROTEIN"/>
    <property type="match status" value="1"/>
</dbReference>
<protein>
    <submittedName>
        <fullName evidence="8">Metal ABC transporter permease</fullName>
    </submittedName>
</protein>
<evidence type="ECO:0000256" key="3">
    <source>
        <dbReference type="ARBA" id="ARBA00022692"/>
    </source>
</evidence>
<comment type="similarity">
    <text evidence="2 6">Belongs to the ABC-3 integral membrane protein family.</text>
</comment>
<feature type="transmembrane region" description="Helical" evidence="7">
    <location>
        <begin position="90"/>
        <end position="116"/>
    </location>
</feature>
<dbReference type="EMBL" id="CP063989">
    <property type="protein sequence ID" value="QPL06542.1"/>
    <property type="molecule type" value="Genomic_DNA"/>
</dbReference>
<evidence type="ECO:0000256" key="1">
    <source>
        <dbReference type="ARBA" id="ARBA00004141"/>
    </source>
</evidence>
<evidence type="ECO:0000256" key="5">
    <source>
        <dbReference type="ARBA" id="ARBA00023136"/>
    </source>
</evidence>
<gene>
    <name evidence="8" type="ORF">ID810_04055</name>
</gene>
<evidence type="ECO:0000256" key="2">
    <source>
        <dbReference type="ARBA" id="ARBA00008034"/>
    </source>
</evidence>
<sequence length="273" mass="26897">MTVAVLVGLLAGAVGAIALIERRIFLAESLTHSTFPGAVAGVVVAAWAVPAIWGGRAGYAVLSVAILVGAALMCLPMLALARWLQGVPGVSAQAAAGAVLSTGFALGYLLSTWFAPLPLKVDGFLAGSLLNVKTTDAWTAGVCLALTALLLVTAGPRLAFHAFDPVGHRASGMSARAADAAVMGMVCVAIVVLVPSLGTILPIALIAAPAAAVVPWVRSVHALVIGSALVGAGCALAGLAVAVLGELSAGGCIGALCALVWAGSVGTRRALSA</sequence>
<proteinExistence type="inferred from homology"/>
<evidence type="ECO:0000313" key="8">
    <source>
        <dbReference type="EMBL" id="QPL06542.1"/>
    </source>
</evidence>
<dbReference type="PANTHER" id="PTHR30477:SF21">
    <property type="entry name" value="ABC-3 PROTEIN"/>
    <property type="match status" value="1"/>
</dbReference>
<keyword evidence="4 7" id="KW-1133">Transmembrane helix</keyword>
<keyword evidence="6" id="KW-0813">Transport</keyword>
<accession>A0A7T0LMU3</accession>